<sequence>MNFFKRKKEITHVIERSNVIQFDEMGYPLRLCIMSDRKQRWIYTDEREGDVVLKWEEQR</sequence>
<gene>
    <name evidence="1" type="ORF">GTI81_02950</name>
</gene>
<proteinExistence type="predicted"/>
<evidence type="ECO:0000313" key="2">
    <source>
        <dbReference type="Proteomes" id="UP000429730"/>
    </source>
</evidence>
<organism evidence="1 2">
    <name type="scientific">Enterococcus faecalis</name>
    <name type="common">Streptococcus faecalis</name>
    <dbReference type="NCBI Taxonomy" id="1351"/>
    <lineage>
        <taxon>Bacteria</taxon>
        <taxon>Bacillati</taxon>
        <taxon>Bacillota</taxon>
        <taxon>Bacilli</taxon>
        <taxon>Lactobacillales</taxon>
        <taxon>Enterococcaceae</taxon>
        <taxon>Enterococcus</taxon>
    </lineage>
</organism>
<accession>A0AAP6RG04</accession>
<dbReference type="AlphaFoldDB" id="A0AAP6RG04"/>
<dbReference type="Proteomes" id="UP000429730">
    <property type="component" value="Unassembled WGS sequence"/>
</dbReference>
<reference evidence="1 2" key="1">
    <citation type="submission" date="2019-04" db="EMBL/GenBank/DDBJ databases">
        <title>Step-wise assembly of the neonatal virome modulated by breast feeding.</title>
        <authorList>
            <person name="Liang G."/>
            <person name="Bushman F."/>
        </authorList>
    </citation>
    <scope>NUCLEOTIDE SEQUENCE [LARGE SCALE GENOMIC DNA]</scope>
    <source>
        <strain evidence="1 2">E3754</strain>
    </source>
</reference>
<protein>
    <submittedName>
        <fullName evidence="1">Uncharacterized protein</fullName>
    </submittedName>
</protein>
<name>A0AAP6RG04_ENTFL</name>
<dbReference type="RefSeq" id="WP_142961401.1">
    <property type="nucleotide sequence ID" value="NZ_CABGJR010000006.1"/>
</dbReference>
<dbReference type="EMBL" id="WVTJ01000003">
    <property type="protein sequence ID" value="MXS51686.1"/>
    <property type="molecule type" value="Genomic_DNA"/>
</dbReference>
<comment type="caution">
    <text evidence="1">The sequence shown here is derived from an EMBL/GenBank/DDBJ whole genome shotgun (WGS) entry which is preliminary data.</text>
</comment>
<evidence type="ECO:0000313" key="1">
    <source>
        <dbReference type="EMBL" id="MXS51686.1"/>
    </source>
</evidence>